<comment type="caution">
    <text evidence="4">The sequence shown here is derived from an EMBL/GenBank/DDBJ whole genome shotgun (WGS) entry which is preliminary data.</text>
</comment>
<feature type="domain" description="HTH tetR-type" evidence="3">
    <location>
        <begin position="37"/>
        <end position="97"/>
    </location>
</feature>
<dbReference type="Pfam" id="PF00440">
    <property type="entry name" value="TetR_N"/>
    <property type="match status" value="1"/>
</dbReference>
<organism evidence="4 5">
    <name type="scientific">Nocardia rhizosphaerihabitans</name>
    <dbReference type="NCBI Taxonomy" id="1691570"/>
    <lineage>
        <taxon>Bacteria</taxon>
        <taxon>Bacillati</taxon>
        <taxon>Actinomycetota</taxon>
        <taxon>Actinomycetes</taxon>
        <taxon>Mycobacteriales</taxon>
        <taxon>Nocardiaceae</taxon>
        <taxon>Nocardia</taxon>
    </lineage>
</organism>
<sequence>MLQRQIVQICCIGPVVDTVVHMTAPPVTSTNTPETDDSAAARILDAALIQFEQVGVKKTTIEDIARQAGVDRATVYRRVGSRDDVVTAVFAREIARVLTDLQSLPSKHDNLDDLVADILVTVVGRWRAHPLVQRLLVLEPDRVMPHLTTDSAPTIATSILTTESMLREAIAAGMLAEPPDLLARAEVLCRIVHSMILAPSGLLPLHTDEELDAFARAYLVPVITH</sequence>
<dbReference type="Gene3D" id="1.10.357.10">
    <property type="entry name" value="Tetracycline Repressor, domain 2"/>
    <property type="match status" value="1"/>
</dbReference>
<keyword evidence="1 2" id="KW-0238">DNA-binding</keyword>
<reference evidence="5" key="1">
    <citation type="journal article" date="2019" name="Int. J. Syst. Evol. Microbiol.">
        <title>The Global Catalogue of Microorganisms (GCM) 10K type strain sequencing project: providing services to taxonomists for standard genome sequencing and annotation.</title>
        <authorList>
            <consortium name="The Broad Institute Genomics Platform"/>
            <consortium name="The Broad Institute Genome Sequencing Center for Infectious Disease"/>
            <person name="Wu L."/>
            <person name="Ma J."/>
        </authorList>
    </citation>
    <scope>NUCLEOTIDE SEQUENCE [LARGE SCALE GENOMIC DNA]</scope>
    <source>
        <strain evidence="5">CGMCC 4.7329</strain>
    </source>
</reference>
<dbReference type="InterPro" id="IPR050109">
    <property type="entry name" value="HTH-type_TetR-like_transc_reg"/>
</dbReference>
<feature type="DNA-binding region" description="H-T-H motif" evidence="2">
    <location>
        <begin position="60"/>
        <end position="79"/>
    </location>
</feature>
<proteinExistence type="predicted"/>
<evidence type="ECO:0000256" key="2">
    <source>
        <dbReference type="PROSITE-ProRule" id="PRU00335"/>
    </source>
</evidence>
<evidence type="ECO:0000313" key="5">
    <source>
        <dbReference type="Proteomes" id="UP000658127"/>
    </source>
</evidence>
<evidence type="ECO:0000259" key="3">
    <source>
        <dbReference type="PROSITE" id="PS50977"/>
    </source>
</evidence>
<dbReference type="PANTHER" id="PTHR30055">
    <property type="entry name" value="HTH-TYPE TRANSCRIPTIONAL REGULATOR RUTR"/>
    <property type="match status" value="1"/>
</dbReference>
<dbReference type="Proteomes" id="UP000658127">
    <property type="component" value="Unassembled WGS sequence"/>
</dbReference>
<dbReference type="PRINTS" id="PR00455">
    <property type="entry name" value="HTHTETR"/>
</dbReference>
<dbReference type="SUPFAM" id="SSF46689">
    <property type="entry name" value="Homeodomain-like"/>
    <property type="match status" value="1"/>
</dbReference>
<name>A0ABQ2K4D5_9NOCA</name>
<protein>
    <submittedName>
        <fullName evidence="4">TetR family transcriptional regulator</fullName>
    </submittedName>
</protein>
<accession>A0ABQ2K4D5</accession>
<dbReference type="InterPro" id="IPR001647">
    <property type="entry name" value="HTH_TetR"/>
</dbReference>
<dbReference type="PANTHER" id="PTHR30055:SF153">
    <property type="entry name" value="HTH-TYPE TRANSCRIPTIONAL REPRESSOR RV3405C"/>
    <property type="match status" value="1"/>
</dbReference>
<dbReference type="InterPro" id="IPR009057">
    <property type="entry name" value="Homeodomain-like_sf"/>
</dbReference>
<dbReference type="PROSITE" id="PS50977">
    <property type="entry name" value="HTH_TETR_2"/>
    <property type="match status" value="1"/>
</dbReference>
<evidence type="ECO:0000256" key="1">
    <source>
        <dbReference type="ARBA" id="ARBA00023125"/>
    </source>
</evidence>
<gene>
    <name evidence="4" type="ORF">GCM10011610_05280</name>
</gene>
<evidence type="ECO:0000313" key="4">
    <source>
        <dbReference type="EMBL" id="GGN68248.1"/>
    </source>
</evidence>
<dbReference type="EMBL" id="BMNE01000001">
    <property type="protein sequence ID" value="GGN68248.1"/>
    <property type="molecule type" value="Genomic_DNA"/>
</dbReference>
<keyword evidence="5" id="KW-1185">Reference proteome</keyword>